<dbReference type="Pfam" id="PF01242">
    <property type="entry name" value="PTPS"/>
    <property type="match status" value="1"/>
</dbReference>
<keyword evidence="4 8" id="KW-0479">Metal-binding</keyword>
<dbReference type="NCBIfam" id="TIGR03367">
    <property type="entry name" value="queuosine_QueD"/>
    <property type="match status" value="1"/>
</dbReference>
<comment type="pathway">
    <text evidence="1 8">Purine metabolism; 7-cyano-7-deazaguanine biosynthesis.</text>
</comment>
<dbReference type="GO" id="GO:0003874">
    <property type="term" value="F:6-pyruvoyltetrahydropterin synthase activity"/>
    <property type="evidence" value="ECO:0007669"/>
    <property type="project" value="UniProtKB-EC"/>
</dbReference>
<evidence type="ECO:0000313" key="10">
    <source>
        <dbReference type="Proteomes" id="UP001223586"/>
    </source>
</evidence>
<evidence type="ECO:0000256" key="1">
    <source>
        <dbReference type="ARBA" id="ARBA00005061"/>
    </source>
</evidence>
<evidence type="ECO:0000313" key="9">
    <source>
        <dbReference type="EMBL" id="MDQ0175512.1"/>
    </source>
</evidence>
<dbReference type="PIRSF" id="PIRSF006113">
    <property type="entry name" value="PTP_synth"/>
    <property type="match status" value="1"/>
</dbReference>
<reference evidence="9 10" key="1">
    <citation type="submission" date="2023-07" db="EMBL/GenBank/DDBJ databases">
        <title>Genomic Encyclopedia of Type Strains, Phase IV (KMG-IV): sequencing the most valuable type-strain genomes for metagenomic binning, comparative biology and taxonomic classification.</title>
        <authorList>
            <person name="Goeker M."/>
        </authorList>
    </citation>
    <scope>NUCLEOTIDE SEQUENCE [LARGE SCALE GENOMIC DNA]</scope>
    <source>
        <strain evidence="9 10">DSM 23837</strain>
    </source>
</reference>
<dbReference type="InterPro" id="IPR038418">
    <property type="entry name" value="6-PTP_synth/QueD_sf"/>
</dbReference>
<keyword evidence="8" id="KW-0671">Queuosine biosynthesis</keyword>
<comment type="similarity">
    <text evidence="2 8">Belongs to the PTPS family. QueD subfamily.</text>
</comment>
<name>A0ABT9WQN7_9BACI</name>
<protein>
    <recommendedName>
        <fullName evidence="3 8">6-carboxy-5,6,7,8-tetrahydropterin synthase</fullName>
        <ecNumber evidence="8">4.-.-.-</ecNumber>
    </recommendedName>
</protein>
<keyword evidence="6 8" id="KW-0456">Lyase</keyword>
<evidence type="ECO:0000256" key="8">
    <source>
        <dbReference type="PIRNR" id="PIRNR006113"/>
    </source>
</evidence>
<evidence type="ECO:0000256" key="2">
    <source>
        <dbReference type="ARBA" id="ARBA00008900"/>
    </source>
</evidence>
<comment type="catalytic activity">
    <reaction evidence="7 8">
        <text>7,8-dihydroneopterin 3'-triphosphate + H2O = 6-carboxy-5,6,7,8-tetrahydropterin + triphosphate + acetaldehyde + 2 H(+)</text>
        <dbReference type="Rhea" id="RHEA:27966"/>
        <dbReference type="ChEBI" id="CHEBI:15343"/>
        <dbReference type="ChEBI" id="CHEBI:15377"/>
        <dbReference type="ChEBI" id="CHEBI:15378"/>
        <dbReference type="ChEBI" id="CHEBI:18036"/>
        <dbReference type="ChEBI" id="CHEBI:58462"/>
        <dbReference type="ChEBI" id="CHEBI:61032"/>
        <dbReference type="EC" id="4.1.2.50"/>
    </reaction>
</comment>
<keyword evidence="10" id="KW-1185">Reference proteome</keyword>
<comment type="caution">
    <text evidence="9">The sequence shown here is derived from an EMBL/GenBank/DDBJ whole genome shotgun (WGS) entry which is preliminary data.</text>
</comment>
<dbReference type="GO" id="GO:0070497">
    <property type="term" value="F:6-carboxytetrahydropterin synthase activity"/>
    <property type="evidence" value="ECO:0007669"/>
    <property type="project" value="UniProtKB-EC"/>
</dbReference>
<evidence type="ECO:0000256" key="6">
    <source>
        <dbReference type="ARBA" id="ARBA00023239"/>
    </source>
</evidence>
<evidence type="ECO:0000256" key="7">
    <source>
        <dbReference type="ARBA" id="ARBA00048807"/>
    </source>
</evidence>
<dbReference type="PANTHER" id="PTHR12589:SF7">
    <property type="entry name" value="6-PYRUVOYL TETRAHYDROBIOPTERIN SYNTHASE"/>
    <property type="match status" value="1"/>
</dbReference>
<proteinExistence type="inferred from homology"/>
<dbReference type="RefSeq" id="WP_307227883.1">
    <property type="nucleotide sequence ID" value="NZ_JAUSTT010000006.1"/>
</dbReference>
<dbReference type="EMBL" id="JAUSTT010000006">
    <property type="protein sequence ID" value="MDQ0175512.1"/>
    <property type="molecule type" value="Genomic_DNA"/>
</dbReference>
<dbReference type="Proteomes" id="UP001223586">
    <property type="component" value="Unassembled WGS sequence"/>
</dbReference>
<sequence>MIQQFYPQPIHQFQYELNKDFHFAAAHYIPHDDAKKCKNVHGHTYFLNLTIVGNDLNHTGFLVDFKKIKEIVHKKYDHQLLNDFPEFNKLNYPSTEVVARVIWKSIQDYLDQESNKPKCIQVIVRETPTSYVVYRPKKGVN</sequence>
<accession>A0ABT9WQN7</accession>
<keyword evidence="5 8" id="KW-0862">Zinc</keyword>
<dbReference type="PANTHER" id="PTHR12589">
    <property type="entry name" value="PYRUVOYL TETRAHYDROBIOPTERIN SYNTHASE"/>
    <property type="match status" value="1"/>
</dbReference>
<dbReference type="Gene3D" id="3.30.479.10">
    <property type="entry name" value="6-pyruvoyl tetrahydropterin synthase/QueD"/>
    <property type="match status" value="1"/>
</dbReference>
<organism evidence="9 10">
    <name type="scientific">Bacillus chungangensis</name>
    <dbReference type="NCBI Taxonomy" id="587633"/>
    <lineage>
        <taxon>Bacteria</taxon>
        <taxon>Bacillati</taxon>
        <taxon>Bacillota</taxon>
        <taxon>Bacilli</taxon>
        <taxon>Bacillales</taxon>
        <taxon>Bacillaceae</taxon>
        <taxon>Bacillus</taxon>
    </lineage>
</organism>
<evidence type="ECO:0000256" key="4">
    <source>
        <dbReference type="ARBA" id="ARBA00022723"/>
    </source>
</evidence>
<comment type="cofactor">
    <cofactor evidence="8">
        <name>Zn(2+)</name>
        <dbReference type="ChEBI" id="CHEBI:29105"/>
    </cofactor>
    <text evidence="8">Binds 1 zinc ion per subunit.</text>
</comment>
<evidence type="ECO:0000256" key="5">
    <source>
        <dbReference type="ARBA" id="ARBA00022833"/>
    </source>
</evidence>
<dbReference type="EC" id="4.-.-.-" evidence="8"/>
<dbReference type="InterPro" id="IPR007115">
    <property type="entry name" value="6-PTP_synth/QueD"/>
</dbReference>
<dbReference type="SUPFAM" id="SSF55620">
    <property type="entry name" value="Tetrahydrobiopterin biosynthesis enzymes-like"/>
    <property type="match status" value="1"/>
</dbReference>
<evidence type="ECO:0000256" key="3">
    <source>
        <dbReference type="ARBA" id="ARBA00018141"/>
    </source>
</evidence>
<gene>
    <name evidence="9" type="ORF">J2S08_001346</name>
</gene>